<name>A0A7S1Y1W6_9STRA</name>
<evidence type="ECO:0000313" key="2">
    <source>
        <dbReference type="EMBL" id="CAD9274754.1"/>
    </source>
</evidence>
<feature type="region of interest" description="Disordered" evidence="1">
    <location>
        <begin position="45"/>
        <end position="107"/>
    </location>
</feature>
<sequence length="175" mass="19543">MFFSSQHAPTILPPVLVPSLHPTNKSSQPDIPFFAARPCFPISLGDTKNPSNRSPSHAHINHQELYSSTRTSSFRMAPSKEKQRKQDGKKQRDRESKGEGEGEEDMLQFSAVAPSDTELIFFLFNHQQRRANAAAISNRVKSNPAAFSKFRNLCNSPDFEQTMRAAALKPNSNQG</sequence>
<gene>
    <name evidence="2" type="ORF">GOCE00092_LOCUS3662</name>
</gene>
<dbReference type="AlphaFoldDB" id="A0A7S1Y1W6"/>
<feature type="compositionally biased region" description="Polar residues" evidence="1">
    <location>
        <begin position="46"/>
        <end position="55"/>
    </location>
</feature>
<proteinExistence type="predicted"/>
<reference evidence="2" key="1">
    <citation type="submission" date="2021-01" db="EMBL/GenBank/DDBJ databases">
        <authorList>
            <person name="Corre E."/>
            <person name="Pelletier E."/>
            <person name="Niang G."/>
            <person name="Scheremetjew M."/>
            <person name="Finn R."/>
            <person name="Kale V."/>
            <person name="Holt S."/>
            <person name="Cochrane G."/>
            <person name="Meng A."/>
            <person name="Brown T."/>
            <person name="Cohen L."/>
        </authorList>
    </citation>
    <scope>NUCLEOTIDE SEQUENCE</scope>
    <source>
        <strain evidence="2">CCMP 410</strain>
    </source>
</reference>
<feature type="compositionally biased region" description="Basic and acidic residues" evidence="1">
    <location>
        <begin position="78"/>
        <end position="100"/>
    </location>
</feature>
<organism evidence="2">
    <name type="scientific">Grammatophora oceanica</name>
    <dbReference type="NCBI Taxonomy" id="210454"/>
    <lineage>
        <taxon>Eukaryota</taxon>
        <taxon>Sar</taxon>
        <taxon>Stramenopiles</taxon>
        <taxon>Ochrophyta</taxon>
        <taxon>Bacillariophyta</taxon>
        <taxon>Fragilariophyceae</taxon>
        <taxon>Fragilariophycidae</taxon>
        <taxon>Rhabdonematales</taxon>
        <taxon>Grammatophoraceae</taxon>
        <taxon>Grammatophora</taxon>
    </lineage>
</organism>
<protein>
    <submittedName>
        <fullName evidence="2">Uncharacterized protein</fullName>
    </submittedName>
</protein>
<evidence type="ECO:0000256" key="1">
    <source>
        <dbReference type="SAM" id="MobiDB-lite"/>
    </source>
</evidence>
<dbReference type="EMBL" id="HBGK01007035">
    <property type="protein sequence ID" value="CAD9274754.1"/>
    <property type="molecule type" value="Transcribed_RNA"/>
</dbReference>
<accession>A0A7S1Y1W6</accession>
<feature type="compositionally biased region" description="Polar residues" evidence="1">
    <location>
        <begin position="64"/>
        <end position="74"/>
    </location>
</feature>